<dbReference type="InterPro" id="IPR001789">
    <property type="entry name" value="Sig_transdc_resp-reg_receiver"/>
</dbReference>
<dbReference type="PANTHER" id="PTHR48111">
    <property type="entry name" value="REGULATOR OF RPOS"/>
    <property type="match status" value="1"/>
</dbReference>
<feature type="DNA-binding region" description="OmpR/PhoB-type" evidence="7">
    <location>
        <begin position="127"/>
        <end position="221"/>
    </location>
</feature>
<organism evidence="10 11">
    <name type="scientific">Chryseosolibacter histidini</name>
    <dbReference type="NCBI Taxonomy" id="2782349"/>
    <lineage>
        <taxon>Bacteria</taxon>
        <taxon>Pseudomonadati</taxon>
        <taxon>Bacteroidota</taxon>
        <taxon>Cytophagia</taxon>
        <taxon>Cytophagales</taxon>
        <taxon>Chryseotaleaceae</taxon>
        <taxon>Chryseosolibacter</taxon>
    </lineage>
</organism>
<reference evidence="10 11" key="1">
    <citation type="submission" date="2021-05" db="EMBL/GenBank/DDBJ databases">
        <title>A Polyphasic approach of four new species of the genus Ohtaekwangia: Ohtaekwangia histidinii sp. nov., Ohtaekwangia cretensis sp. nov., Ohtaekwangia indiensis sp. nov., Ohtaekwangia reichenbachii sp. nov. from diverse environment.</title>
        <authorList>
            <person name="Octaviana S."/>
        </authorList>
    </citation>
    <scope>NUCLEOTIDE SEQUENCE [LARGE SCALE GENOMIC DNA]</scope>
    <source>
        <strain evidence="10 11">PWU4</strain>
    </source>
</reference>
<dbReference type="PANTHER" id="PTHR48111:SF22">
    <property type="entry name" value="REGULATOR OF RPOS"/>
    <property type="match status" value="1"/>
</dbReference>
<evidence type="ECO:0000256" key="4">
    <source>
        <dbReference type="ARBA" id="ARBA00023125"/>
    </source>
</evidence>
<dbReference type="CDD" id="cd00383">
    <property type="entry name" value="trans_reg_C"/>
    <property type="match status" value="1"/>
</dbReference>
<dbReference type="Gene3D" id="3.40.50.2300">
    <property type="match status" value="1"/>
</dbReference>
<comment type="caution">
    <text evidence="10">The sequence shown here is derived from an EMBL/GenBank/DDBJ whole genome shotgun (WGS) entry which is preliminary data.</text>
</comment>
<evidence type="ECO:0000259" key="8">
    <source>
        <dbReference type="PROSITE" id="PS50110"/>
    </source>
</evidence>
<feature type="domain" description="Response regulatory" evidence="8">
    <location>
        <begin position="3"/>
        <end position="117"/>
    </location>
</feature>
<gene>
    <name evidence="10" type="ORF">KK083_28175</name>
</gene>
<sequence>MKRILIVEDDHRLSESVSSSLQKEGYICQPAFDGQMAMKYFSNNDYHLVLLDLNLPKMNGIDLCKTFREANPTIPIIIITAFGDIDSKMEAFNLGADDYLVKPFHLKELSAKVKVFLKRAEQSVPVEPVYEVMNIRIDPNKKNVVYEGKEISLTPKEYSLLEYFVKNRNRIISKDELAVNLWDEKYGVTHNTIEVYINFLRSKIGKKLILTKPGFGYYLNTEAQ</sequence>
<dbReference type="Pfam" id="PF00072">
    <property type="entry name" value="Response_reg"/>
    <property type="match status" value="1"/>
</dbReference>
<dbReference type="Gene3D" id="1.10.10.10">
    <property type="entry name" value="Winged helix-like DNA-binding domain superfamily/Winged helix DNA-binding domain"/>
    <property type="match status" value="1"/>
</dbReference>
<proteinExistence type="predicted"/>
<dbReference type="Proteomes" id="UP001319200">
    <property type="component" value="Unassembled WGS sequence"/>
</dbReference>
<feature type="modified residue" description="4-aspartylphosphate" evidence="6">
    <location>
        <position position="52"/>
    </location>
</feature>
<keyword evidence="3" id="KW-0805">Transcription regulation</keyword>
<name>A0AAP2DQQ5_9BACT</name>
<keyword evidence="2" id="KW-0902">Two-component regulatory system</keyword>
<accession>A0AAP2DQQ5</accession>
<dbReference type="SMART" id="SM00448">
    <property type="entry name" value="REC"/>
    <property type="match status" value="1"/>
</dbReference>
<dbReference type="PROSITE" id="PS50110">
    <property type="entry name" value="RESPONSE_REGULATORY"/>
    <property type="match status" value="1"/>
</dbReference>
<dbReference type="EMBL" id="JAHESF010000048">
    <property type="protein sequence ID" value="MBT1700801.1"/>
    <property type="molecule type" value="Genomic_DNA"/>
</dbReference>
<evidence type="ECO:0000259" key="9">
    <source>
        <dbReference type="PROSITE" id="PS51755"/>
    </source>
</evidence>
<dbReference type="GO" id="GO:0032993">
    <property type="term" value="C:protein-DNA complex"/>
    <property type="evidence" value="ECO:0007669"/>
    <property type="project" value="TreeGrafter"/>
</dbReference>
<evidence type="ECO:0000256" key="1">
    <source>
        <dbReference type="ARBA" id="ARBA00022553"/>
    </source>
</evidence>
<protein>
    <submittedName>
        <fullName evidence="10">Response regulator transcription factor</fullName>
    </submittedName>
</protein>
<evidence type="ECO:0000256" key="3">
    <source>
        <dbReference type="ARBA" id="ARBA00023015"/>
    </source>
</evidence>
<dbReference type="GO" id="GO:0006355">
    <property type="term" value="P:regulation of DNA-templated transcription"/>
    <property type="evidence" value="ECO:0007669"/>
    <property type="project" value="InterPro"/>
</dbReference>
<evidence type="ECO:0000256" key="2">
    <source>
        <dbReference type="ARBA" id="ARBA00023012"/>
    </source>
</evidence>
<dbReference type="GO" id="GO:0000156">
    <property type="term" value="F:phosphorelay response regulator activity"/>
    <property type="evidence" value="ECO:0007669"/>
    <property type="project" value="TreeGrafter"/>
</dbReference>
<dbReference type="SUPFAM" id="SSF52172">
    <property type="entry name" value="CheY-like"/>
    <property type="match status" value="1"/>
</dbReference>
<feature type="domain" description="OmpR/PhoB-type" evidence="9">
    <location>
        <begin position="127"/>
        <end position="221"/>
    </location>
</feature>
<dbReference type="RefSeq" id="WP_254169489.1">
    <property type="nucleotide sequence ID" value="NZ_JAHESF010000048.1"/>
</dbReference>
<dbReference type="FunFam" id="3.40.50.2300:FF:000001">
    <property type="entry name" value="DNA-binding response regulator PhoB"/>
    <property type="match status" value="1"/>
</dbReference>
<dbReference type="InterPro" id="IPR039420">
    <property type="entry name" value="WalR-like"/>
</dbReference>
<evidence type="ECO:0000256" key="6">
    <source>
        <dbReference type="PROSITE-ProRule" id="PRU00169"/>
    </source>
</evidence>
<dbReference type="PROSITE" id="PS51755">
    <property type="entry name" value="OMPR_PHOB"/>
    <property type="match status" value="1"/>
</dbReference>
<evidence type="ECO:0000256" key="7">
    <source>
        <dbReference type="PROSITE-ProRule" id="PRU01091"/>
    </source>
</evidence>
<keyword evidence="11" id="KW-1185">Reference proteome</keyword>
<keyword evidence="1 6" id="KW-0597">Phosphoprotein</keyword>
<keyword evidence="5" id="KW-0804">Transcription</keyword>
<evidence type="ECO:0000313" key="11">
    <source>
        <dbReference type="Proteomes" id="UP001319200"/>
    </source>
</evidence>
<keyword evidence="4 7" id="KW-0238">DNA-binding</keyword>
<evidence type="ECO:0000313" key="10">
    <source>
        <dbReference type="EMBL" id="MBT1700801.1"/>
    </source>
</evidence>
<evidence type="ECO:0000256" key="5">
    <source>
        <dbReference type="ARBA" id="ARBA00023163"/>
    </source>
</evidence>
<dbReference type="AlphaFoldDB" id="A0AAP2DQQ5"/>
<dbReference type="SMART" id="SM00862">
    <property type="entry name" value="Trans_reg_C"/>
    <property type="match status" value="1"/>
</dbReference>
<dbReference type="InterPro" id="IPR001867">
    <property type="entry name" value="OmpR/PhoB-type_DNA-bd"/>
</dbReference>
<dbReference type="Pfam" id="PF00486">
    <property type="entry name" value="Trans_reg_C"/>
    <property type="match status" value="1"/>
</dbReference>
<dbReference type="InterPro" id="IPR036388">
    <property type="entry name" value="WH-like_DNA-bd_sf"/>
</dbReference>
<dbReference type="GO" id="GO:0000976">
    <property type="term" value="F:transcription cis-regulatory region binding"/>
    <property type="evidence" value="ECO:0007669"/>
    <property type="project" value="TreeGrafter"/>
</dbReference>
<dbReference type="GO" id="GO:0005829">
    <property type="term" value="C:cytosol"/>
    <property type="evidence" value="ECO:0007669"/>
    <property type="project" value="TreeGrafter"/>
</dbReference>
<dbReference type="InterPro" id="IPR011006">
    <property type="entry name" value="CheY-like_superfamily"/>
</dbReference>